<evidence type="ECO:0000256" key="3">
    <source>
        <dbReference type="RuleBase" id="RU368089"/>
    </source>
</evidence>
<evidence type="ECO:0000256" key="2">
    <source>
        <dbReference type="ARBA" id="ARBA00023295"/>
    </source>
</evidence>
<comment type="subcellular location">
    <subcellularLocation>
        <location evidence="3">Endoplasmic reticulum membrane</location>
        <topology evidence="3">Single-pass type II membrane protein</topology>
    </subcellularLocation>
</comment>
<evidence type="ECO:0000313" key="7">
    <source>
        <dbReference type="EMBL" id="CAP73191.1"/>
    </source>
</evidence>
<dbReference type="RefSeq" id="XP_001911366.1">
    <property type="nucleotide sequence ID" value="XM_001911331.1"/>
</dbReference>
<keyword evidence="4" id="KW-0325">Glycoprotein</keyword>
<dbReference type="AlphaFoldDB" id="B2B5W6"/>
<evidence type="ECO:0000256" key="4">
    <source>
        <dbReference type="RuleBase" id="RU369107"/>
    </source>
</evidence>
<dbReference type="InterPro" id="IPR031631">
    <property type="entry name" value="Glyco_hydro_63N"/>
</dbReference>
<evidence type="ECO:0000256" key="1">
    <source>
        <dbReference type="ARBA" id="ARBA00022801"/>
    </source>
</evidence>
<dbReference type="GO" id="GO:0006487">
    <property type="term" value="P:protein N-linked glycosylation"/>
    <property type="evidence" value="ECO:0007669"/>
    <property type="project" value="UniProtKB-UniRule"/>
</dbReference>
<comment type="function">
    <text evidence="3">Cleaves the distal alpha 1,2-linked glucose residue from the Glc(3)Man(9)GlcNAc(2) oligosaccharide precursor.</text>
</comment>
<reference evidence="7" key="1">
    <citation type="journal article" date="2008" name="Genome Biol.">
        <title>The genome sequence of the model ascomycete fungus Podospora anserina.</title>
        <authorList>
            <person name="Espagne E."/>
            <person name="Lespinet O."/>
            <person name="Malagnac F."/>
            <person name="Da Silva C."/>
            <person name="Jaillon O."/>
            <person name="Porcel B.M."/>
            <person name="Couloux A."/>
            <person name="Aury J.-M."/>
            <person name="Segurens B."/>
            <person name="Poulain J."/>
            <person name="Anthouard V."/>
            <person name="Grossetete S."/>
            <person name="Khalili H."/>
            <person name="Coppin E."/>
            <person name="Dequard-Chablat M."/>
            <person name="Picard M."/>
            <person name="Contamine V."/>
            <person name="Arnaise S."/>
            <person name="Bourdais A."/>
            <person name="Berteaux-Lecellier V."/>
            <person name="Gautheret D."/>
            <person name="de Vries R.P."/>
            <person name="Battaglia E."/>
            <person name="Coutinho P.M."/>
            <person name="Danchin E.G.J."/>
            <person name="Henrissat B."/>
            <person name="El Khoury R."/>
            <person name="Sainsard-Chanet A."/>
            <person name="Boivin A."/>
            <person name="Pinan-Lucarre B."/>
            <person name="Sellem C.H."/>
            <person name="Debuchy R."/>
            <person name="Wincker P."/>
            <person name="Weissenbach J."/>
            <person name="Silar P."/>
        </authorList>
    </citation>
    <scope>NUCLEOTIDE SEQUENCE [LARGE SCALE GENOMIC DNA]</scope>
    <source>
        <strain evidence="7">S mat+</strain>
    </source>
</reference>
<keyword evidence="1 3" id="KW-0378">Hydrolase</keyword>
<evidence type="ECO:0000259" key="6">
    <source>
        <dbReference type="Pfam" id="PF16923"/>
    </source>
</evidence>
<accession>B2B5W6</accession>
<feature type="domain" description="Glycosyl hydrolase family 63 N-terminal" evidence="6">
    <location>
        <begin position="49"/>
        <end position="158"/>
    </location>
</feature>
<keyword evidence="2 3" id="KW-0326">Glycosidase</keyword>
<dbReference type="Pfam" id="PF16923">
    <property type="entry name" value="Glyco_hydro_63N"/>
    <property type="match status" value="1"/>
</dbReference>
<dbReference type="GO" id="GO:0005789">
    <property type="term" value="C:endoplasmic reticulum membrane"/>
    <property type="evidence" value="ECO:0007669"/>
    <property type="project" value="UniProtKB-SubCell"/>
</dbReference>
<dbReference type="KEGG" id="pan:PODANSg8408"/>
<gene>
    <name evidence="7" type="ORF">PODANS_2_5980</name>
</gene>
<comment type="similarity">
    <text evidence="3">Belongs to the glycosyl hydrolase 63 family.</text>
</comment>
<dbReference type="Gene3D" id="2.70.98.110">
    <property type="entry name" value="Glycosyl hydrolase family 63, N-terminal domain"/>
    <property type="match status" value="1"/>
</dbReference>
<dbReference type="EC" id="3.2.1.106" evidence="3"/>
<sequence length="160" mass="17802">MIPNWRRLLAATALLTSTTTVTATIDAATPSNNDESILHSELASQQNSSLLWGPYRPNLYFGVRPRIPKSLMTGLMWGKVESFHDFQNTMRYTCEQNEGMKGYGWDEYDARNGGVQTIHDRGNGLTLTTSFVKVPGGEEWGELGGEGEGGFWGIRSRGRR</sequence>
<dbReference type="OrthoDB" id="410058at2759"/>
<feature type="signal peptide" evidence="5">
    <location>
        <begin position="1"/>
        <end position="23"/>
    </location>
</feature>
<evidence type="ECO:0000256" key="5">
    <source>
        <dbReference type="SAM" id="SignalP"/>
    </source>
</evidence>
<comment type="catalytic activity">
    <reaction evidence="3">
        <text>N(4)-(alpha-D-Glc-(1-&gt;2)-alpha-D-Glc-(1-&gt;3)-alpha-D-Glc-(1-&gt;3)-alpha-D-Man-(1-&gt;2)-alpha-D-Man-(1-&gt;2)-alpha-D-Man-(1-&gt;3)-[alpha-D-Man-(1-&gt;2)-alpha-D-Man-(1-&gt;3)-[alpha-D-Man-(1-&gt;2)-alpha-D-Man-(1-&gt;6)]-alpha-D-Man-(1-&gt;6)]-beta-D-Man-(1-&gt;4)-beta-D-GlcNAc-(1-&gt;4)-beta-D-GlcNAc)-L-asparaginyl-[protein] + H2O = N(4)-(alpha-D-Glc-(1-&gt;3)-alpha-D-Glc-(1-&gt;3)-alpha-D-Man-(1-&gt;2)-alpha-D-Man-(1-&gt;2)-alpha-D-Man-(1-&gt;3)-[alpha-D-Man-(1-&gt;2)-alpha-D-Man-(1-&gt;3)-[alpha-D-Man-(1-&gt;2)-alpha-D-Man-(1-&gt;6)]-alpha-D-Man-(1-&gt;6)]-beta-D-Man-(1-&gt;4)-beta-D-GlcNAc-(1-&gt;4)-beta-D-GlcNAc)-L-asparaginyl-[protein] + beta-D-glucose</text>
        <dbReference type="Rhea" id="RHEA:55988"/>
        <dbReference type="Rhea" id="RHEA-COMP:12806"/>
        <dbReference type="Rhea" id="RHEA-COMP:14355"/>
        <dbReference type="ChEBI" id="CHEBI:15377"/>
        <dbReference type="ChEBI" id="CHEBI:15903"/>
        <dbReference type="ChEBI" id="CHEBI:59082"/>
        <dbReference type="ChEBI" id="CHEBI:132537"/>
        <dbReference type="EC" id="3.2.1.106"/>
    </reaction>
</comment>
<dbReference type="InterPro" id="IPR038518">
    <property type="entry name" value="Glyco_hydro_63N_sf"/>
</dbReference>
<keyword evidence="3" id="KW-0256">Endoplasmic reticulum</keyword>
<comment type="pathway">
    <text evidence="4">Glycan metabolism; N-glycan degradation.</text>
</comment>
<dbReference type="PANTHER" id="PTHR10412">
    <property type="entry name" value="MANNOSYL-OLIGOSACCHARIDE GLUCOSIDASE"/>
    <property type="match status" value="1"/>
</dbReference>
<dbReference type="PANTHER" id="PTHR10412:SF11">
    <property type="entry name" value="MANNOSYL-OLIGOSACCHARIDE GLUCOSIDASE"/>
    <property type="match status" value="1"/>
</dbReference>
<organism evidence="7">
    <name type="scientific">Podospora anserina (strain S / ATCC MYA-4624 / DSM 980 / FGSC 10383)</name>
    <name type="common">Pleurage anserina</name>
    <dbReference type="NCBI Taxonomy" id="515849"/>
    <lineage>
        <taxon>Eukaryota</taxon>
        <taxon>Fungi</taxon>
        <taxon>Dikarya</taxon>
        <taxon>Ascomycota</taxon>
        <taxon>Pezizomycotina</taxon>
        <taxon>Sordariomycetes</taxon>
        <taxon>Sordariomycetidae</taxon>
        <taxon>Sordariales</taxon>
        <taxon>Podosporaceae</taxon>
        <taxon>Podospora</taxon>
        <taxon>Podospora anserina</taxon>
    </lineage>
</organism>
<dbReference type="GO" id="GO:0009311">
    <property type="term" value="P:oligosaccharide metabolic process"/>
    <property type="evidence" value="ECO:0007669"/>
    <property type="project" value="UniProtKB-UniRule"/>
</dbReference>
<feature type="chain" id="PRO_5002775780" description="Mannosyl-oligosaccharide glucosidase" evidence="5">
    <location>
        <begin position="24"/>
        <end position="160"/>
    </location>
</feature>
<proteinExistence type="inferred from homology"/>
<protein>
    <recommendedName>
        <fullName evidence="3">Mannosyl-oligosaccharide glucosidase</fullName>
        <ecNumber evidence="3">3.2.1.106</ecNumber>
    </recommendedName>
    <alternativeName>
        <fullName evidence="4">Glucosidase I</fullName>
    </alternativeName>
</protein>
<dbReference type="HOGENOM" id="CLU_1652894_0_0_1"/>
<dbReference type="GO" id="GO:0004573">
    <property type="term" value="F:Glc3Man9GlcNAc2 oligosaccharide glucosidase activity"/>
    <property type="evidence" value="ECO:0007669"/>
    <property type="project" value="UniProtKB-UniRule"/>
</dbReference>
<dbReference type="EMBL" id="CU640366">
    <property type="protein sequence ID" value="CAP73191.1"/>
    <property type="molecule type" value="Genomic_DNA"/>
</dbReference>
<reference evidence="7" key="2">
    <citation type="submission" date="2008-07" db="EMBL/GenBank/DDBJ databases">
        <authorList>
            <person name="Genoscope - CEA"/>
        </authorList>
    </citation>
    <scope>NUCLEOTIDE SEQUENCE</scope>
    <source>
        <strain evidence="7">S mat+</strain>
    </source>
</reference>
<dbReference type="InterPro" id="IPR004888">
    <property type="entry name" value="Glycoside_hydrolase_63"/>
</dbReference>
<name>B2B5W6_PODAN</name>
<keyword evidence="5" id="KW-0732">Signal</keyword>
<dbReference type="GeneID" id="6195438"/>
<dbReference type="VEuPathDB" id="FungiDB:PODANS_2_5980"/>